<dbReference type="InterPro" id="IPR008266">
    <property type="entry name" value="Tyr_kinase_AS"/>
</dbReference>
<dbReference type="Proteomes" id="UP001470230">
    <property type="component" value="Unassembled WGS sequence"/>
</dbReference>
<dbReference type="SUPFAM" id="SSF56112">
    <property type="entry name" value="Protein kinase-like (PK-like)"/>
    <property type="match status" value="1"/>
</dbReference>
<sequence>MMFLHSNGIVHCDLTSSNVLLDDFVAVKIANFGLSGLVCSFNNKIKNEILSFKRNSYRLIGKPGNPGYLAPEVLEKNKIGSKADVYSYGIILWEMLMKKIPFDGMSYQSIYDYTVRKNKRLPINVPASDELIKLINLCLSSNPHDRPDFIDIVNLFEGGKIAFELNSTSEQVRNDLKLGKKELSEDSYSKILLNYEYIEKILKDPSSNKFPYLVKFLIKNMAFEIHKMIRSIYLISKLVSVNQNNKLT</sequence>
<keyword evidence="3" id="KW-1185">Reference proteome</keyword>
<dbReference type="PROSITE" id="PS50011">
    <property type="entry name" value="PROTEIN_KINASE_DOM"/>
    <property type="match status" value="1"/>
</dbReference>
<dbReference type="PANTHER" id="PTHR23257:SF958">
    <property type="entry name" value="SERINE_THREONINE-PROTEIN KINASE WNK4"/>
    <property type="match status" value="1"/>
</dbReference>
<comment type="caution">
    <text evidence="2">The sequence shown here is derived from an EMBL/GenBank/DDBJ whole genome shotgun (WGS) entry which is preliminary data.</text>
</comment>
<dbReference type="PANTHER" id="PTHR23257">
    <property type="entry name" value="SERINE-THREONINE PROTEIN KINASE"/>
    <property type="match status" value="1"/>
</dbReference>
<dbReference type="EMBL" id="JAPFFF010000012">
    <property type="protein sequence ID" value="KAK8875746.1"/>
    <property type="molecule type" value="Genomic_DNA"/>
</dbReference>
<gene>
    <name evidence="2" type="ORF">M9Y10_005921</name>
</gene>
<name>A0ABR2JCV3_9EUKA</name>
<dbReference type="PROSITE" id="PS00109">
    <property type="entry name" value="PROTEIN_KINASE_TYR"/>
    <property type="match status" value="1"/>
</dbReference>
<dbReference type="Gene3D" id="1.10.510.10">
    <property type="entry name" value="Transferase(Phosphotransferase) domain 1"/>
    <property type="match status" value="1"/>
</dbReference>
<evidence type="ECO:0000259" key="1">
    <source>
        <dbReference type="PROSITE" id="PS50011"/>
    </source>
</evidence>
<reference evidence="2 3" key="1">
    <citation type="submission" date="2024-04" db="EMBL/GenBank/DDBJ databases">
        <title>Tritrichomonas musculus Genome.</title>
        <authorList>
            <person name="Alves-Ferreira E."/>
            <person name="Grigg M."/>
            <person name="Lorenzi H."/>
            <person name="Galac M."/>
        </authorList>
    </citation>
    <scope>NUCLEOTIDE SEQUENCE [LARGE SCALE GENOMIC DNA]</scope>
    <source>
        <strain evidence="2 3">EAF2021</strain>
    </source>
</reference>
<feature type="domain" description="Protein kinase" evidence="1">
    <location>
        <begin position="1"/>
        <end position="163"/>
    </location>
</feature>
<proteinExistence type="predicted"/>
<organism evidence="2 3">
    <name type="scientific">Tritrichomonas musculus</name>
    <dbReference type="NCBI Taxonomy" id="1915356"/>
    <lineage>
        <taxon>Eukaryota</taxon>
        <taxon>Metamonada</taxon>
        <taxon>Parabasalia</taxon>
        <taxon>Tritrichomonadida</taxon>
        <taxon>Tritrichomonadidae</taxon>
        <taxon>Tritrichomonas</taxon>
    </lineage>
</organism>
<evidence type="ECO:0000313" key="3">
    <source>
        <dbReference type="Proteomes" id="UP001470230"/>
    </source>
</evidence>
<evidence type="ECO:0000313" key="2">
    <source>
        <dbReference type="EMBL" id="KAK8875746.1"/>
    </source>
</evidence>
<dbReference type="InterPro" id="IPR011009">
    <property type="entry name" value="Kinase-like_dom_sf"/>
</dbReference>
<dbReference type="InterPro" id="IPR001245">
    <property type="entry name" value="Ser-Thr/Tyr_kinase_cat_dom"/>
</dbReference>
<protein>
    <recommendedName>
        <fullName evidence="1">Protein kinase domain-containing protein</fullName>
    </recommendedName>
</protein>
<dbReference type="InterPro" id="IPR050167">
    <property type="entry name" value="Ser_Thr_protein_kinase"/>
</dbReference>
<accession>A0ABR2JCV3</accession>
<dbReference type="InterPro" id="IPR000719">
    <property type="entry name" value="Prot_kinase_dom"/>
</dbReference>
<dbReference type="Pfam" id="PF07714">
    <property type="entry name" value="PK_Tyr_Ser-Thr"/>
    <property type="match status" value="1"/>
</dbReference>